<accession>A0A8K0JPL6</accession>
<keyword evidence="1" id="KW-0808">Transferase</keyword>
<keyword evidence="7" id="KW-0326">Glycosidase</keyword>
<dbReference type="EMBL" id="JABELV010000023">
    <property type="protein sequence ID" value="KAG7562944.1"/>
    <property type="molecule type" value="Genomic_DNA"/>
</dbReference>
<keyword evidence="10" id="KW-1185">Reference proteome</keyword>
<dbReference type="InterPro" id="IPR002173">
    <property type="entry name" value="Carboh/pur_kinase_PfkB_CS"/>
</dbReference>
<evidence type="ECO:0000256" key="4">
    <source>
        <dbReference type="ARBA" id="ARBA00022801"/>
    </source>
</evidence>
<dbReference type="Gene3D" id="3.40.1190.20">
    <property type="match status" value="1"/>
</dbReference>
<name>A0A8K0JPL6_9TREE</name>
<dbReference type="PANTHER" id="PTHR42909">
    <property type="entry name" value="ZGC:136858"/>
    <property type="match status" value="1"/>
</dbReference>
<keyword evidence="5" id="KW-0464">Manganese</keyword>
<evidence type="ECO:0000256" key="5">
    <source>
        <dbReference type="ARBA" id="ARBA00023211"/>
    </source>
</evidence>
<sequence length="789" mass="84885">MYRSLLRRARPAASSPSQVRGISRLATARKEWGNKLVVSEEVEHALESGSKGTIALETAIVTHGMPYPANLDTALSLEKIIRETSSNNVVPATIALLQGRVHIGLTRGEMERLADPEVSKKSIKVSRRDLAFGVSNRLDGGTTVAGTMLLSHQVGIETFVTGGIGGVHRGAQSSMDISADLQELSKTPMGVVCAGAKSILDLGLTLEVLVSFNVNVSTIGESNDFPAFYTRVSGFKSPYFVRTPEEAARLLHTSLHVLPPSLRAAQLFATPIPAEYEAQGAKIQKAVEQAVRESVEQGVDKKGKEVTPWLLKRVGELTQGKALESNIALIENNARVGAKLAQELLRLKSSGIAGSSSSTFVAPVIPSLKRTETIKPPKRTDVESLPRPKVLVFGSAAIDVTAQARPSTGSILHTTVPGAVQFTPGGVGRNIAECASRLSDPNEVLLISAIGTRPQSHSEAPPTADTFGTILESEMGISGMRTDGLIRRLDASANTAVCNLILSHDGGLIAGIADMDIAESITVEEVTEAIERYQPEIVGFDANIREEVLSALLVTCQRKGIQTMFDPTSLPKMERMISALRTNLPAPPSESRLLSHFSPNLLEVKELYGKLQQLGLFETEEWFAYIAELRLSANWRNGIERLSNIKEHDLGWLVNAGVAQMMVSLLPWVENLWVKCGQDGLIHLGIVDAAREASRGQAGVRRVEHDSPNDFKDFAIGQMEKPVLRLSHFPPIKLDRMVSSTGAGDSLVGGLIAGLGRSLPIDQVARQGMDAARASLLSDQAVGDVKRLE</sequence>
<dbReference type="GO" id="GO:0046872">
    <property type="term" value="F:metal ion binding"/>
    <property type="evidence" value="ECO:0007669"/>
    <property type="project" value="UniProtKB-KW"/>
</dbReference>
<feature type="domain" description="Carbohydrate kinase PfkB" evidence="8">
    <location>
        <begin position="727"/>
        <end position="780"/>
    </location>
</feature>
<dbReference type="Proteomes" id="UP000812966">
    <property type="component" value="Unassembled WGS sequence"/>
</dbReference>
<evidence type="ECO:0000313" key="9">
    <source>
        <dbReference type="EMBL" id="KAG7562944.1"/>
    </source>
</evidence>
<dbReference type="Pfam" id="PF04227">
    <property type="entry name" value="Indigoidine_A"/>
    <property type="match status" value="1"/>
</dbReference>
<gene>
    <name evidence="9" type="ORF">FFLO_01634</name>
</gene>
<dbReference type="InterPro" id="IPR029056">
    <property type="entry name" value="Ribokinase-like"/>
</dbReference>
<keyword evidence="3" id="KW-0418">Kinase</keyword>
<evidence type="ECO:0000256" key="2">
    <source>
        <dbReference type="ARBA" id="ARBA00022723"/>
    </source>
</evidence>
<keyword evidence="2" id="KW-0479">Metal-binding</keyword>
<dbReference type="GO" id="GO:0004730">
    <property type="term" value="F:pseudouridylate synthase activity"/>
    <property type="evidence" value="ECO:0007669"/>
    <property type="project" value="InterPro"/>
</dbReference>
<keyword evidence="6" id="KW-0456">Lyase</keyword>
<protein>
    <recommendedName>
        <fullName evidence="8">Carbohydrate kinase PfkB domain-containing protein</fullName>
    </recommendedName>
</protein>
<dbReference type="Gene3D" id="3.40.1790.10">
    <property type="entry name" value="Indigoidine synthase domain"/>
    <property type="match status" value="1"/>
</dbReference>
<dbReference type="InterPro" id="IPR022830">
    <property type="entry name" value="Indigdn_synthA-like"/>
</dbReference>
<dbReference type="PROSITE" id="PS00584">
    <property type="entry name" value="PFKB_KINASES_2"/>
    <property type="match status" value="1"/>
</dbReference>
<evidence type="ECO:0000259" key="8">
    <source>
        <dbReference type="Pfam" id="PF00294"/>
    </source>
</evidence>
<keyword evidence="4" id="KW-0378">Hydrolase</keyword>
<evidence type="ECO:0000256" key="7">
    <source>
        <dbReference type="ARBA" id="ARBA00023295"/>
    </source>
</evidence>
<evidence type="ECO:0000256" key="3">
    <source>
        <dbReference type="ARBA" id="ARBA00022777"/>
    </source>
</evidence>
<dbReference type="Pfam" id="PF00294">
    <property type="entry name" value="PfkB"/>
    <property type="match status" value="2"/>
</dbReference>
<dbReference type="AlphaFoldDB" id="A0A8K0JPL6"/>
<dbReference type="GO" id="GO:0016301">
    <property type="term" value="F:kinase activity"/>
    <property type="evidence" value="ECO:0007669"/>
    <property type="project" value="UniProtKB-KW"/>
</dbReference>
<proteinExistence type="inferred from homology"/>
<feature type="domain" description="Carbohydrate kinase PfkB" evidence="8">
    <location>
        <begin position="389"/>
        <end position="582"/>
    </location>
</feature>
<dbReference type="SUPFAM" id="SSF110581">
    <property type="entry name" value="Indigoidine synthase A-like"/>
    <property type="match status" value="1"/>
</dbReference>
<reference evidence="9" key="1">
    <citation type="submission" date="2020-04" db="EMBL/GenBank/DDBJ databases">
        <title>Analysis of mating type loci in Filobasidium floriforme.</title>
        <authorList>
            <person name="Nowrousian M."/>
        </authorList>
    </citation>
    <scope>NUCLEOTIDE SEQUENCE</scope>
    <source>
        <strain evidence="9">CBS 6242</strain>
    </source>
</reference>
<dbReference type="InterPro" id="IPR011611">
    <property type="entry name" value="PfkB_dom"/>
</dbReference>
<dbReference type="GO" id="GO:0005737">
    <property type="term" value="C:cytoplasm"/>
    <property type="evidence" value="ECO:0007669"/>
    <property type="project" value="TreeGrafter"/>
</dbReference>
<dbReference type="HAMAP" id="MF_01876">
    <property type="entry name" value="PsiMP_glycosidase"/>
    <property type="match status" value="1"/>
</dbReference>
<comment type="caution">
    <text evidence="9">The sequence shown here is derived from an EMBL/GenBank/DDBJ whole genome shotgun (WGS) entry which is preliminary data.</text>
</comment>
<dbReference type="SUPFAM" id="SSF53613">
    <property type="entry name" value="Ribokinase-like"/>
    <property type="match status" value="1"/>
</dbReference>
<dbReference type="GO" id="GO:0016798">
    <property type="term" value="F:hydrolase activity, acting on glycosyl bonds"/>
    <property type="evidence" value="ECO:0007669"/>
    <property type="project" value="UniProtKB-KW"/>
</dbReference>
<dbReference type="PANTHER" id="PTHR42909:SF1">
    <property type="entry name" value="CARBOHYDRATE KINASE PFKB DOMAIN-CONTAINING PROTEIN"/>
    <property type="match status" value="1"/>
</dbReference>
<dbReference type="InterPro" id="IPR007342">
    <property type="entry name" value="PsuG"/>
</dbReference>
<evidence type="ECO:0000256" key="1">
    <source>
        <dbReference type="ARBA" id="ARBA00022679"/>
    </source>
</evidence>
<organism evidence="9 10">
    <name type="scientific">Filobasidium floriforme</name>
    <dbReference type="NCBI Taxonomy" id="5210"/>
    <lineage>
        <taxon>Eukaryota</taxon>
        <taxon>Fungi</taxon>
        <taxon>Dikarya</taxon>
        <taxon>Basidiomycota</taxon>
        <taxon>Agaricomycotina</taxon>
        <taxon>Tremellomycetes</taxon>
        <taxon>Filobasidiales</taxon>
        <taxon>Filobasidiaceae</taxon>
        <taxon>Filobasidium</taxon>
    </lineage>
</organism>
<evidence type="ECO:0000256" key="6">
    <source>
        <dbReference type="ARBA" id="ARBA00023239"/>
    </source>
</evidence>
<evidence type="ECO:0000313" key="10">
    <source>
        <dbReference type="Proteomes" id="UP000812966"/>
    </source>
</evidence>